<keyword evidence="4" id="KW-0249">Electron transport</keyword>
<evidence type="ECO:0000313" key="7">
    <source>
        <dbReference type="EMBL" id="OHX66044.1"/>
    </source>
</evidence>
<dbReference type="GO" id="GO:0009055">
    <property type="term" value="F:electron transfer activity"/>
    <property type="evidence" value="ECO:0007669"/>
    <property type="project" value="TreeGrafter"/>
</dbReference>
<dbReference type="RefSeq" id="WP_044218757.1">
    <property type="nucleotide sequence ID" value="NZ_JRYR02000001.1"/>
</dbReference>
<dbReference type="STRING" id="915059.NH26_06615"/>
<evidence type="ECO:0000256" key="1">
    <source>
        <dbReference type="ARBA" id="ARBA00001965"/>
    </source>
</evidence>
<dbReference type="Proteomes" id="UP000179797">
    <property type="component" value="Unassembled WGS sequence"/>
</dbReference>
<dbReference type="InterPro" id="IPR050526">
    <property type="entry name" value="Rubredoxin_ET"/>
</dbReference>
<evidence type="ECO:0000259" key="6">
    <source>
        <dbReference type="PROSITE" id="PS50903"/>
    </source>
</evidence>
<protein>
    <submittedName>
        <fullName evidence="7">Rubredoxin</fullName>
    </submittedName>
</protein>
<evidence type="ECO:0000313" key="8">
    <source>
        <dbReference type="Proteomes" id="UP000179797"/>
    </source>
</evidence>
<keyword evidence="5" id="KW-0408">Iron</keyword>
<sequence>MIDQLSTETIEKEDLVRVFVKGGISSPGDLLKIIQVADELDVEYLHFGSRQDILFAPPRISRPKLRETFESIKTGYDCDGESYQNIVTSYVALDVIPSTSWLAAHTYHYILDTFDFQPKLKINITDPAQTMVPLFTGQLNFVASEKEGYWYLYIREEEQAEVLWECPNLIYNYDIAKVAKAFEGLYIPGKTIESAKVWKTIVATLDINTLAKTNRLNLPTGPFPYYEGLNRMISGKYWLGLYWRNNCFDLPFLKQLCELCLRTNIGKITLTPWKSFIVKGIDAKHIISWEKLLGKYGINVRHSSLELNWHLPVLDQEALDLKDFLVRALDKQDISTYGLTFTIKTKPVILFTSVVIESIPSSSGNLFNVLYAKDFNCNEPKYITYVKRVPKEAIPPILIELSHLYYEQLDNSNYGVDEPKANTSQQTVKVYQCNNCLSIYDESLGMPEEGIPANTQFEFLPSSFTCPLCDAEKESFQEIEMPKN</sequence>
<dbReference type="Pfam" id="PF00301">
    <property type="entry name" value="Rubredoxin"/>
    <property type="match status" value="1"/>
</dbReference>
<dbReference type="CDD" id="cd00730">
    <property type="entry name" value="rubredoxin"/>
    <property type="match status" value="1"/>
</dbReference>
<accession>A0A1S1YYF5</accession>
<dbReference type="GO" id="GO:0016491">
    <property type="term" value="F:oxidoreductase activity"/>
    <property type="evidence" value="ECO:0007669"/>
    <property type="project" value="InterPro"/>
</dbReference>
<dbReference type="InterPro" id="IPR036136">
    <property type="entry name" value="Nit/Sulf_reduc_fer-like_dom_sf"/>
</dbReference>
<evidence type="ECO:0000256" key="4">
    <source>
        <dbReference type="ARBA" id="ARBA00022982"/>
    </source>
</evidence>
<dbReference type="Gene3D" id="2.20.28.10">
    <property type="match status" value="1"/>
</dbReference>
<organism evidence="7 8">
    <name type="scientific">Flammeovirga pacifica</name>
    <dbReference type="NCBI Taxonomy" id="915059"/>
    <lineage>
        <taxon>Bacteria</taxon>
        <taxon>Pseudomonadati</taxon>
        <taxon>Bacteroidota</taxon>
        <taxon>Cytophagia</taxon>
        <taxon>Cytophagales</taxon>
        <taxon>Flammeovirgaceae</taxon>
        <taxon>Flammeovirga</taxon>
    </lineage>
</organism>
<keyword evidence="2" id="KW-0813">Transport</keyword>
<dbReference type="AlphaFoldDB" id="A0A1S1YYF5"/>
<name>A0A1S1YYF5_FLAPC</name>
<dbReference type="InterPro" id="IPR024935">
    <property type="entry name" value="Rubredoxin_dom"/>
</dbReference>
<evidence type="ECO:0000256" key="2">
    <source>
        <dbReference type="ARBA" id="ARBA00022448"/>
    </source>
</evidence>
<evidence type="ECO:0000256" key="5">
    <source>
        <dbReference type="ARBA" id="ARBA00023004"/>
    </source>
</evidence>
<comment type="caution">
    <text evidence="7">The sequence shown here is derived from an EMBL/GenBank/DDBJ whole genome shotgun (WGS) entry which is preliminary data.</text>
</comment>
<dbReference type="GO" id="GO:0005506">
    <property type="term" value="F:iron ion binding"/>
    <property type="evidence" value="ECO:0007669"/>
    <property type="project" value="InterPro"/>
</dbReference>
<dbReference type="PANTHER" id="PTHR47627">
    <property type="entry name" value="RUBREDOXIN"/>
    <property type="match status" value="1"/>
</dbReference>
<dbReference type="EMBL" id="JRYR02000001">
    <property type="protein sequence ID" value="OHX66044.1"/>
    <property type="molecule type" value="Genomic_DNA"/>
</dbReference>
<dbReference type="PROSITE" id="PS50903">
    <property type="entry name" value="RUBREDOXIN_LIKE"/>
    <property type="match status" value="1"/>
</dbReference>
<evidence type="ECO:0000256" key="3">
    <source>
        <dbReference type="ARBA" id="ARBA00022723"/>
    </source>
</evidence>
<feature type="domain" description="Rubredoxin-like" evidence="6">
    <location>
        <begin position="428"/>
        <end position="479"/>
    </location>
</feature>
<reference evidence="7 8" key="1">
    <citation type="journal article" date="2012" name="Int. J. Syst. Evol. Microbiol.">
        <title>Flammeovirga pacifica sp. nov., isolated from deep-sea sediment.</title>
        <authorList>
            <person name="Xu H."/>
            <person name="Fu Y."/>
            <person name="Yang N."/>
            <person name="Ding Z."/>
            <person name="Lai Q."/>
            <person name="Zeng R."/>
        </authorList>
    </citation>
    <scope>NUCLEOTIDE SEQUENCE [LARGE SCALE GENOMIC DNA]</scope>
    <source>
        <strain evidence="8">DSM 24597 / LMG 26175 / WPAGA1</strain>
    </source>
</reference>
<dbReference type="SUPFAM" id="SSF55124">
    <property type="entry name" value="Nitrite/Sulfite reductase N-terminal domain-like"/>
    <property type="match status" value="2"/>
</dbReference>
<keyword evidence="8" id="KW-1185">Reference proteome</keyword>
<proteinExistence type="predicted"/>
<gene>
    <name evidence="7" type="ORF">NH26_06615</name>
</gene>
<dbReference type="SUPFAM" id="SSF57802">
    <property type="entry name" value="Rubredoxin-like"/>
    <property type="match status" value="1"/>
</dbReference>
<keyword evidence="3" id="KW-0479">Metal-binding</keyword>
<dbReference type="PANTHER" id="PTHR47627:SF1">
    <property type="entry name" value="RUBREDOXIN-1-RELATED"/>
    <property type="match status" value="1"/>
</dbReference>
<comment type="cofactor">
    <cofactor evidence="1">
        <name>Fe(3+)</name>
        <dbReference type="ChEBI" id="CHEBI:29034"/>
    </cofactor>
</comment>
<dbReference type="GO" id="GO:0043448">
    <property type="term" value="P:alkane catabolic process"/>
    <property type="evidence" value="ECO:0007669"/>
    <property type="project" value="TreeGrafter"/>
</dbReference>
<dbReference type="InterPro" id="IPR024934">
    <property type="entry name" value="Rubredoxin-like_dom"/>
</dbReference>